<dbReference type="Proteomes" id="UP001056386">
    <property type="component" value="Chromosome 2"/>
</dbReference>
<feature type="domain" description="DUF3857" evidence="3">
    <location>
        <begin position="52"/>
        <end position="215"/>
    </location>
</feature>
<reference evidence="5" key="1">
    <citation type="submission" date="2022-06" db="EMBL/GenBank/DDBJ databases">
        <title>Draft genome sequence of Burkholderia glumae strain GR20004 isolated from rice panicle showing bacterial panicle blight.</title>
        <authorList>
            <person name="Choi S.Y."/>
            <person name="Lee Y.H."/>
        </authorList>
    </citation>
    <scope>NUCLEOTIDE SEQUENCE</scope>
    <source>
        <strain evidence="5">GR20004</strain>
    </source>
</reference>
<protein>
    <submittedName>
        <fullName evidence="5">DUF3857 domain-containing protein</fullName>
    </submittedName>
</protein>
<dbReference type="EMBL" id="CP099583">
    <property type="protein sequence ID" value="USS41879.1"/>
    <property type="molecule type" value="Genomic_DNA"/>
</dbReference>
<accession>A0ABY5B723</accession>
<dbReference type="Gene3D" id="3.10.620.30">
    <property type="match status" value="1"/>
</dbReference>
<dbReference type="InterPro" id="IPR038765">
    <property type="entry name" value="Papain-like_cys_pep_sf"/>
</dbReference>
<dbReference type="Pfam" id="PF01841">
    <property type="entry name" value="Transglut_core"/>
    <property type="match status" value="1"/>
</dbReference>
<evidence type="ECO:0000259" key="3">
    <source>
        <dbReference type="Pfam" id="PF12969"/>
    </source>
</evidence>
<dbReference type="InterPro" id="IPR024544">
    <property type="entry name" value="DUF3858"/>
</dbReference>
<dbReference type="Gene3D" id="2.60.40.3140">
    <property type="match status" value="1"/>
</dbReference>
<feature type="signal peptide" evidence="1">
    <location>
        <begin position="1"/>
        <end position="32"/>
    </location>
</feature>
<organism evidence="5 6">
    <name type="scientific">Burkholderia glumae</name>
    <name type="common">Pseudomonas glumae</name>
    <dbReference type="NCBI Taxonomy" id="337"/>
    <lineage>
        <taxon>Bacteria</taxon>
        <taxon>Pseudomonadati</taxon>
        <taxon>Pseudomonadota</taxon>
        <taxon>Betaproteobacteria</taxon>
        <taxon>Burkholderiales</taxon>
        <taxon>Burkholderiaceae</taxon>
        <taxon>Burkholderia</taxon>
    </lineage>
</organism>
<feature type="chain" id="PRO_5046250329" evidence="1">
    <location>
        <begin position="33"/>
        <end position="632"/>
    </location>
</feature>
<gene>
    <name evidence="5" type="ORF">NFI99_06320</name>
</gene>
<dbReference type="Pfam" id="PF12969">
    <property type="entry name" value="DUF3857"/>
    <property type="match status" value="1"/>
</dbReference>
<dbReference type="InterPro" id="IPR002931">
    <property type="entry name" value="Transglutaminase-like"/>
</dbReference>
<evidence type="ECO:0000256" key="1">
    <source>
        <dbReference type="SAM" id="SignalP"/>
    </source>
</evidence>
<dbReference type="RefSeq" id="WP_012733972.1">
    <property type="nucleotide sequence ID" value="NZ_CP021075.1"/>
</dbReference>
<keyword evidence="6" id="KW-1185">Reference proteome</keyword>
<feature type="domain" description="Transglutaminase-like" evidence="2">
    <location>
        <begin position="266"/>
        <end position="333"/>
    </location>
</feature>
<keyword evidence="1" id="KW-0732">Signal</keyword>
<dbReference type="InterPro" id="IPR024618">
    <property type="entry name" value="DUF3857"/>
</dbReference>
<evidence type="ECO:0000313" key="6">
    <source>
        <dbReference type="Proteomes" id="UP001056386"/>
    </source>
</evidence>
<evidence type="ECO:0000313" key="5">
    <source>
        <dbReference type="EMBL" id="USS41879.1"/>
    </source>
</evidence>
<evidence type="ECO:0000259" key="4">
    <source>
        <dbReference type="Pfam" id="PF12970"/>
    </source>
</evidence>
<dbReference type="SUPFAM" id="SSF54001">
    <property type="entry name" value="Cysteine proteinases"/>
    <property type="match status" value="1"/>
</dbReference>
<feature type="domain" description="DUF3858" evidence="4">
    <location>
        <begin position="526"/>
        <end position="625"/>
    </location>
</feature>
<dbReference type="Pfam" id="PF12970">
    <property type="entry name" value="DUF3858"/>
    <property type="match status" value="1"/>
</dbReference>
<dbReference type="GeneID" id="45694717"/>
<sequence>MNRILRCPRAAAVPRASFLALVLAPWCVAAHAAAYQPDITMLTQDIAYDVHADGTYTKDLAESWRIDTEKGVREDGEGRLSYSTALQALEVTEAYTLTKDGRRIAVEAGQIREQQSPESARAPMFDDHKVKVVVFPAVEVGATLVLHSRLTQKLPIFPGQFSAMHDFTDDVRRESMHLTVRAPAAMPLQADAVDLPGGRAGSDAPDTQLWRWSLSGRPARMPELSATAKLDHSPRVAITSFADYAQIGAAYQQRALARAAVTPRVRALAEQLTRGVSDRRRQAEILYDWVSTQIRYVAIHLGFGGVVPHDADAILAAGYGDCKDHVTLLEALLAARSIRGEPVLIHLGSAYWVPKVALPLGVFDHVISWLPEFGLYLDSTAGFARFGVLPPGELGKTALVAGGEGSPGGLRTLPLANPEAARVSVTTRLSVDREGTVTGHARIENGGYFDLAARQLMASVPPGMEEQLAERVLFVTGQDGSGTYHHGDVRDLTVPFDYGTEFRLPDYALLPGPGAFKVPPGLGSLEGISGTFMAAGPSTRQFPIVVPARHLTEISIITLPASIRVPRLPQPVSVSSPLGTYTASYRAKGATVTVRRELWLAPPGPVITPADYPAFRKLALAVKRDLRTQLVY</sequence>
<dbReference type="Gene3D" id="2.60.120.1130">
    <property type="match status" value="1"/>
</dbReference>
<proteinExistence type="predicted"/>
<evidence type="ECO:0000259" key="2">
    <source>
        <dbReference type="Pfam" id="PF01841"/>
    </source>
</evidence>
<name>A0ABY5B723_BURGL</name>